<keyword evidence="4" id="KW-1185">Reference proteome</keyword>
<feature type="chain" id="PRO_5013222980" description="Signal peptidase" evidence="2">
    <location>
        <begin position="22"/>
        <end position="69"/>
    </location>
</feature>
<organism evidence="3 4">
    <name type="scientific">Chryseobacterium takakiae</name>
    <dbReference type="NCBI Taxonomy" id="1302685"/>
    <lineage>
        <taxon>Bacteria</taxon>
        <taxon>Pseudomonadati</taxon>
        <taxon>Bacteroidota</taxon>
        <taxon>Flavobacteriia</taxon>
        <taxon>Flavobacteriales</taxon>
        <taxon>Weeksellaceae</taxon>
        <taxon>Chryseobacterium group</taxon>
        <taxon>Chryseobacterium</taxon>
    </lineage>
</organism>
<evidence type="ECO:0000313" key="3">
    <source>
        <dbReference type="EMBL" id="SHF41407.1"/>
    </source>
</evidence>
<sequence>MKTINKLTLAFFLLTAFLVSAQPPSPGSGNGSNGTGAPASPVDMYLYILAVVAIILIVRFSKKYIPKKI</sequence>
<accession>A0A1M5BGK0</accession>
<proteinExistence type="predicted"/>
<dbReference type="STRING" id="1302685.SAMN05444408_1194"/>
<gene>
    <name evidence="3" type="ORF">SAMN05444408_1194</name>
</gene>
<dbReference type="AlphaFoldDB" id="A0A1M5BGK0"/>
<dbReference type="RefSeq" id="WP_072886119.1">
    <property type="nucleotide sequence ID" value="NZ_FQVO01000019.1"/>
</dbReference>
<keyword evidence="1" id="KW-0472">Membrane</keyword>
<evidence type="ECO:0000256" key="1">
    <source>
        <dbReference type="SAM" id="Phobius"/>
    </source>
</evidence>
<reference evidence="4" key="1">
    <citation type="submission" date="2016-11" db="EMBL/GenBank/DDBJ databases">
        <authorList>
            <person name="Varghese N."/>
            <person name="Submissions S."/>
        </authorList>
    </citation>
    <scope>NUCLEOTIDE SEQUENCE [LARGE SCALE GENOMIC DNA]</scope>
    <source>
        <strain evidence="4">DSM 26898</strain>
    </source>
</reference>
<keyword evidence="1" id="KW-1133">Transmembrane helix</keyword>
<name>A0A1M5BGK0_9FLAO</name>
<dbReference type="EMBL" id="FQVO01000019">
    <property type="protein sequence ID" value="SHF41407.1"/>
    <property type="molecule type" value="Genomic_DNA"/>
</dbReference>
<evidence type="ECO:0008006" key="5">
    <source>
        <dbReference type="Google" id="ProtNLM"/>
    </source>
</evidence>
<evidence type="ECO:0000313" key="4">
    <source>
        <dbReference type="Proteomes" id="UP000184236"/>
    </source>
</evidence>
<dbReference type="Proteomes" id="UP000184236">
    <property type="component" value="Unassembled WGS sequence"/>
</dbReference>
<keyword evidence="1" id="KW-0812">Transmembrane</keyword>
<feature type="transmembrane region" description="Helical" evidence="1">
    <location>
        <begin position="45"/>
        <end position="61"/>
    </location>
</feature>
<evidence type="ECO:0000256" key="2">
    <source>
        <dbReference type="SAM" id="SignalP"/>
    </source>
</evidence>
<feature type="signal peptide" evidence="2">
    <location>
        <begin position="1"/>
        <end position="21"/>
    </location>
</feature>
<keyword evidence="2" id="KW-0732">Signal</keyword>
<protein>
    <recommendedName>
        <fullName evidence="5">Signal peptidase</fullName>
    </recommendedName>
</protein>